<dbReference type="KEGG" id="hhu:AR456_03710"/>
<dbReference type="PATRIC" id="fig|1178482.3.peg.3051"/>
<proteinExistence type="predicted"/>
<accession>W1N370</accession>
<protein>
    <recommendedName>
        <fullName evidence="3">Outer membrane protein assembly factor BamC</fullName>
    </recommendedName>
</protein>
<evidence type="ECO:0000313" key="2">
    <source>
        <dbReference type="Proteomes" id="UP000019113"/>
    </source>
</evidence>
<organism evidence="1 2">
    <name type="scientific">Halomonas huangheensis</name>
    <dbReference type="NCBI Taxonomy" id="1178482"/>
    <lineage>
        <taxon>Bacteria</taxon>
        <taxon>Pseudomonadati</taxon>
        <taxon>Pseudomonadota</taxon>
        <taxon>Gammaproteobacteria</taxon>
        <taxon>Oceanospirillales</taxon>
        <taxon>Halomonadaceae</taxon>
        <taxon>Halomonas</taxon>
    </lineage>
</organism>
<evidence type="ECO:0000313" key="1">
    <source>
        <dbReference type="EMBL" id="ERL49958.1"/>
    </source>
</evidence>
<dbReference type="PROSITE" id="PS51257">
    <property type="entry name" value="PROKAR_LIPOPROTEIN"/>
    <property type="match status" value="1"/>
</dbReference>
<sequence>MKWIKSINQGGRMNSALKGLPLAVMAAVALAGCAREGHFDDRNEEYVDSRLSTPLTLPDSRDARGYRDIMPVPQVSGEFYAREEGFEAPVPQSLSATTAVQAGGVAVRETDDDSWLVVGAEPAVVWPELERFVSQRGLSVTQSDSARGLIQTADADLTLRSGLRAGTSEIRCDTGGQINSLCLNSLQRHFEARSASASIASGAQQSAPGAATVDYRRQGDNWVMVVPVDIDRAYAEINYQLANNFEMQDRRELVSTDAASRSFVLDYITESDRTRGLIDSITSFELGESMRRIELSLAPQGSASVAAVRSLDDEPLSADDQRELLERVAALLL</sequence>
<dbReference type="STRING" id="1178482.AR456_03710"/>
<reference evidence="1 2" key="1">
    <citation type="submission" date="2013-08" db="EMBL/GenBank/DDBJ databases">
        <title>draft genome of Halomonas huanghegensis, strain BJGMM-B45T.</title>
        <authorList>
            <person name="Miao C."/>
            <person name="Wan Y."/>
            <person name="Jin W."/>
        </authorList>
    </citation>
    <scope>NUCLEOTIDE SEQUENCE [LARGE SCALE GENOMIC DNA]</scope>
    <source>
        <strain evidence="1 2">BJGMM-B45</strain>
    </source>
</reference>
<comment type="caution">
    <text evidence="1">The sequence shown here is derived from an EMBL/GenBank/DDBJ whole genome shotgun (WGS) entry which is preliminary data.</text>
</comment>
<name>W1N370_9GAMM</name>
<gene>
    <name evidence="1" type="ORF">BJB45_02205</name>
</gene>
<keyword evidence="2" id="KW-1185">Reference proteome</keyword>
<dbReference type="AlphaFoldDB" id="W1N370"/>
<dbReference type="Proteomes" id="UP000019113">
    <property type="component" value="Unassembled WGS sequence"/>
</dbReference>
<evidence type="ECO:0008006" key="3">
    <source>
        <dbReference type="Google" id="ProtNLM"/>
    </source>
</evidence>
<dbReference type="EMBL" id="AVBC01000039">
    <property type="protein sequence ID" value="ERL49958.1"/>
    <property type="molecule type" value="Genomic_DNA"/>
</dbReference>
<dbReference type="eggNOG" id="COG3317">
    <property type="taxonomic scope" value="Bacteria"/>
</dbReference>